<keyword evidence="4" id="KW-1185">Reference proteome</keyword>
<feature type="region of interest" description="Disordered" evidence="1">
    <location>
        <begin position="1"/>
        <end position="24"/>
    </location>
</feature>
<feature type="compositionally biased region" description="Low complexity" evidence="1">
    <location>
        <begin position="1"/>
        <end position="16"/>
    </location>
</feature>
<keyword evidence="2" id="KW-0812">Transmembrane</keyword>
<proteinExistence type="predicted"/>
<evidence type="ECO:0000256" key="1">
    <source>
        <dbReference type="SAM" id="MobiDB-lite"/>
    </source>
</evidence>
<dbReference type="AlphaFoldDB" id="A0A9E7HHI3"/>
<dbReference type="EMBL" id="CP097510">
    <property type="protein sequence ID" value="URE29853.1"/>
    <property type="molecule type" value="Genomic_DNA"/>
</dbReference>
<gene>
    <name evidence="3" type="ORF">MUK42_03374</name>
</gene>
<evidence type="ECO:0000256" key="2">
    <source>
        <dbReference type="SAM" id="Phobius"/>
    </source>
</evidence>
<evidence type="ECO:0000313" key="4">
    <source>
        <dbReference type="Proteomes" id="UP001055439"/>
    </source>
</evidence>
<dbReference type="Proteomes" id="UP001055439">
    <property type="component" value="Chromosome 8"/>
</dbReference>
<accession>A0A9E7HHI3</accession>
<dbReference type="OrthoDB" id="8062037at2759"/>
<keyword evidence="2" id="KW-1133">Transmembrane helix</keyword>
<organism evidence="3 4">
    <name type="scientific">Musa troglodytarum</name>
    <name type="common">fe'i banana</name>
    <dbReference type="NCBI Taxonomy" id="320322"/>
    <lineage>
        <taxon>Eukaryota</taxon>
        <taxon>Viridiplantae</taxon>
        <taxon>Streptophyta</taxon>
        <taxon>Embryophyta</taxon>
        <taxon>Tracheophyta</taxon>
        <taxon>Spermatophyta</taxon>
        <taxon>Magnoliopsida</taxon>
        <taxon>Liliopsida</taxon>
        <taxon>Zingiberales</taxon>
        <taxon>Musaceae</taxon>
        <taxon>Musa</taxon>
    </lineage>
</organism>
<keyword evidence="2" id="KW-0472">Membrane</keyword>
<sequence length="69" mass="7799">MPGDVARSSSRHVSVVQDPCPPGRGPSCPLRFLFAIVLALNYHECHKSLLFLFFFSPCSMYFLFLFTSL</sequence>
<name>A0A9E7HHI3_9LILI</name>
<evidence type="ECO:0000313" key="3">
    <source>
        <dbReference type="EMBL" id="URE29853.1"/>
    </source>
</evidence>
<feature type="transmembrane region" description="Helical" evidence="2">
    <location>
        <begin position="48"/>
        <end position="66"/>
    </location>
</feature>
<protein>
    <submittedName>
        <fullName evidence="3">Zinc finger, C3HC4 type, domain containing protein</fullName>
    </submittedName>
</protein>
<reference evidence="3" key="1">
    <citation type="submission" date="2022-05" db="EMBL/GenBank/DDBJ databases">
        <title>The Musa troglodytarum L. genome provides insights into the mechanism of non-climacteric behaviour and enrichment of carotenoids.</title>
        <authorList>
            <person name="Wang J."/>
        </authorList>
    </citation>
    <scope>NUCLEOTIDE SEQUENCE</scope>
    <source>
        <tissue evidence="3">Leaf</tissue>
    </source>
</reference>